<dbReference type="SUPFAM" id="SSF52799">
    <property type="entry name" value="(Phosphotyrosine protein) phosphatases II"/>
    <property type="match status" value="1"/>
</dbReference>
<feature type="compositionally biased region" description="Gly residues" evidence="15">
    <location>
        <begin position="244"/>
        <end position="253"/>
    </location>
</feature>
<feature type="compositionally biased region" description="Basic and acidic residues" evidence="15">
    <location>
        <begin position="602"/>
        <end position="618"/>
    </location>
</feature>
<dbReference type="InterPro" id="IPR000340">
    <property type="entry name" value="Dual-sp_phosphatase_cat-dom"/>
</dbReference>
<dbReference type="EC" id="3.1.3.16" evidence="4"/>
<dbReference type="PANTHER" id="PTHR45948">
    <property type="entry name" value="DUAL SPECIFICITY PROTEIN PHOSPHATASE DDB_G0269404-RELATED"/>
    <property type="match status" value="1"/>
</dbReference>
<comment type="catalytic activity">
    <reaction evidence="13">
        <text>O-phospho-L-tyrosyl-[protein] + H2O = L-tyrosyl-[protein] + phosphate</text>
        <dbReference type="Rhea" id="RHEA:10684"/>
        <dbReference type="Rhea" id="RHEA-COMP:10136"/>
        <dbReference type="Rhea" id="RHEA-COMP:20101"/>
        <dbReference type="ChEBI" id="CHEBI:15377"/>
        <dbReference type="ChEBI" id="CHEBI:43474"/>
        <dbReference type="ChEBI" id="CHEBI:46858"/>
        <dbReference type="ChEBI" id="CHEBI:61978"/>
        <dbReference type="EC" id="3.1.3.48"/>
    </reaction>
</comment>
<evidence type="ECO:0000256" key="13">
    <source>
        <dbReference type="ARBA" id="ARBA00051722"/>
    </source>
</evidence>
<evidence type="ECO:0000256" key="3">
    <source>
        <dbReference type="ARBA" id="ARBA00013064"/>
    </source>
</evidence>
<feature type="region of interest" description="Disordered" evidence="15">
    <location>
        <begin position="594"/>
        <end position="659"/>
    </location>
</feature>
<evidence type="ECO:0000313" key="18">
    <source>
        <dbReference type="EnsemblMetazoa" id="AATE016816-PA.1"/>
    </source>
</evidence>
<feature type="compositionally biased region" description="Low complexity" evidence="15">
    <location>
        <begin position="541"/>
        <end position="569"/>
    </location>
</feature>
<evidence type="ECO:0000256" key="5">
    <source>
        <dbReference type="ARBA" id="ARBA00022475"/>
    </source>
</evidence>
<dbReference type="GO" id="GO:0004722">
    <property type="term" value="F:protein serine/threonine phosphatase activity"/>
    <property type="evidence" value="ECO:0007669"/>
    <property type="project" value="UniProtKB-EC"/>
</dbReference>
<dbReference type="FunFam" id="3.90.190.10:FF:000052">
    <property type="entry name" value="Dual specificity phosphatase 15"/>
    <property type="match status" value="1"/>
</dbReference>
<dbReference type="AlphaFoldDB" id="A0A182JEY7"/>
<proteinExistence type="inferred from homology"/>
<evidence type="ECO:0000256" key="2">
    <source>
        <dbReference type="ARBA" id="ARBA00008601"/>
    </source>
</evidence>
<protein>
    <recommendedName>
        <fullName evidence="14">Dual specificity protein phosphatase 15</fullName>
        <ecNumber evidence="4">3.1.3.16</ecNumber>
        <ecNumber evidence="3">3.1.3.48</ecNumber>
    </recommendedName>
</protein>
<dbReference type="PROSITE" id="PS50056">
    <property type="entry name" value="TYR_PHOSPHATASE_2"/>
    <property type="match status" value="1"/>
</dbReference>
<evidence type="ECO:0000256" key="8">
    <source>
        <dbReference type="ARBA" id="ARBA00022912"/>
    </source>
</evidence>
<dbReference type="GO" id="GO:0005829">
    <property type="term" value="C:cytosol"/>
    <property type="evidence" value="ECO:0007669"/>
    <property type="project" value="TreeGrafter"/>
</dbReference>
<dbReference type="InterPro" id="IPR029021">
    <property type="entry name" value="Prot-tyrosine_phosphatase-like"/>
</dbReference>
<evidence type="ECO:0000256" key="1">
    <source>
        <dbReference type="ARBA" id="ARBA00004342"/>
    </source>
</evidence>
<evidence type="ECO:0000259" key="17">
    <source>
        <dbReference type="PROSITE" id="PS50056"/>
    </source>
</evidence>
<feature type="compositionally biased region" description="Gly residues" evidence="15">
    <location>
        <begin position="316"/>
        <end position="325"/>
    </location>
</feature>
<dbReference type="SMART" id="SM00195">
    <property type="entry name" value="DSPc"/>
    <property type="match status" value="1"/>
</dbReference>
<accession>A0A182JEY7</accession>
<evidence type="ECO:0000256" key="9">
    <source>
        <dbReference type="ARBA" id="ARBA00023136"/>
    </source>
</evidence>
<dbReference type="GO" id="GO:0004725">
    <property type="term" value="F:protein tyrosine phosphatase activity"/>
    <property type="evidence" value="ECO:0007669"/>
    <property type="project" value="UniProtKB-EC"/>
</dbReference>
<name>A0A182JEY7_ANOAO</name>
<evidence type="ECO:0000256" key="10">
    <source>
        <dbReference type="ARBA" id="ARBA00023288"/>
    </source>
</evidence>
<dbReference type="VEuPathDB" id="VectorBase:AATE016816"/>
<dbReference type="GO" id="GO:0005886">
    <property type="term" value="C:plasma membrane"/>
    <property type="evidence" value="ECO:0007669"/>
    <property type="project" value="UniProtKB-SubCell"/>
</dbReference>
<feature type="compositionally biased region" description="Gly residues" evidence="15">
    <location>
        <begin position="425"/>
        <end position="447"/>
    </location>
</feature>
<keyword evidence="6" id="KW-0519">Myristate</keyword>
<feature type="region of interest" description="Disordered" evidence="15">
    <location>
        <begin position="369"/>
        <end position="575"/>
    </location>
</feature>
<dbReference type="Pfam" id="PF00782">
    <property type="entry name" value="DSPc"/>
    <property type="match status" value="1"/>
</dbReference>
<evidence type="ECO:0000256" key="12">
    <source>
        <dbReference type="ARBA" id="ARBA00048336"/>
    </source>
</evidence>
<keyword evidence="8" id="KW-0904">Protein phosphatase</keyword>
<evidence type="ECO:0000256" key="11">
    <source>
        <dbReference type="ARBA" id="ARBA00047761"/>
    </source>
</evidence>
<evidence type="ECO:0000256" key="14">
    <source>
        <dbReference type="ARBA" id="ARBA00068799"/>
    </source>
</evidence>
<dbReference type="EC" id="3.1.3.48" evidence="3"/>
<keyword evidence="5" id="KW-1003">Cell membrane</keyword>
<feature type="region of interest" description="Disordered" evidence="15">
    <location>
        <begin position="309"/>
        <end position="357"/>
    </location>
</feature>
<dbReference type="PRINTS" id="PR01908">
    <property type="entry name" value="ADSPHPHTASE"/>
</dbReference>
<feature type="compositionally biased region" description="Low complexity" evidence="15">
    <location>
        <begin position="503"/>
        <end position="518"/>
    </location>
</feature>
<feature type="domain" description="Tyrosine specific protein phosphatases" evidence="17">
    <location>
        <begin position="71"/>
        <end position="122"/>
    </location>
</feature>
<evidence type="ECO:0000256" key="6">
    <source>
        <dbReference type="ARBA" id="ARBA00022707"/>
    </source>
</evidence>
<comment type="similarity">
    <text evidence="2">Belongs to the protein-tyrosine phosphatase family. Non-receptor class dual specificity subfamily.</text>
</comment>
<dbReference type="GO" id="GO:0007165">
    <property type="term" value="P:signal transduction"/>
    <property type="evidence" value="ECO:0007669"/>
    <property type="project" value="TreeGrafter"/>
</dbReference>
<dbReference type="STRING" id="41427.A0A182JEY7"/>
<keyword evidence="9" id="KW-0472">Membrane</keyword>
<dbReference type="InterPro" id="IPR020422">
    <property type="entry name" value="TYR_PHOSPHATASE_DUAL_dom"/>
</dbReference>
<comment type="subcellular location">
    <subcellularLocation>
        <location evidence="1">Cell membrane</location>
        <topology evidence="1">Lipid-anchor</topology>
        <orientation evidence="1">Cytoplasmic side</orientation>
    </subcellularLocation>
</comment>
<dbReference type="PROSITE" id="PS50054">
    <property type="entry name" value="TYR_PHOSPHATASE_DUAL"/>
    <property type="match status" value="1"/>
</dbReference>
<dbReference type="PANTHER" id="PTHR45948:SF2">
    <property type="entry name" value="DUAL SPECIFICITY PROTEIN PHOSPHATASE"/>
    <property type="match status" value="1"/>
</dbReference>
<organism evidence="18">
    <name type="scientific">Anopheles atroparvus</name>
    <name type="common">European mosquito</name>
    <dbReference type="NCBI Taxonomy" id="41427"/>
    <lineage>
        <taxon>Eukaryota</taxon>
        <taxon>Metazoa</taxon>
        <taxon>Ecdysozoa</taxon>
        <taxon>Arthropoda</taxon>
        <taxon>Hexapoda</taxon>
        <taxon>Insecta</taxon>
        <taxon>Pterygota</taxon>
        <taxon>Neoptera</taxon>
        <taxon>Endopterygota</taxon>
        <taxon>Diptera</taxon>
        <taxon>Nematocera</taxon>
        <taxon>Culicoidea</taxon>
        <taxon>Culicidae</taxon>
        <taxon>Anophelinae</taxon>
        <taxon>Anopheles</taxon>
    </lineage>
</organism>
<feature type="compositionally biased region" description="Low complexity" evidence="15">
    <location>
        <begin position="458"/>
        <end position="492"/>
    </location>
</feature>
<evidence type="ECO:0000259" key="16">
    <source>
        <dbReference type="PROSITE" id="PS50054"/>
    </source>
</evidence>
<reference evidence="18" key="1">
    <citation type="submission" date="2022-08" db="UniProtKB">
        <authorList>
            <consortium name="EnsemblMetazoa"/>
        </authorList>
    </citation>
    <scope>IDENTIFICATION</scope>
    <source>
        <strain evidence="18">EBRO</strain>
    </source>
</reference>
<keyword evidence="10" id="KW-0449">Lipoprotein</keyword>
<feature type="compositionally biased region" description="Low complexity" evidence="15">
    <location>
        <begin position="204"/>
        <end position="243"/>
    </location>
</feature>
<evidence type="ECO:0000256" key="7">
    <source>
        <dbReference type="ARBA" id="ARBA00022801"/>
    </source>
</evidence>
<dbReference type="InterPro" id="IPR000387">
    <property type="entry name" value="Tyr_Pase_dom"/>
</dbReference>
<evidence type="ECO:0000256" key="4">
    <source>
        <dbReference type="ARBA" id="ARBA00013081"/>
    </source>
</evidence>
<dbReference type="EnsemblMetazoa" id="AATE016816-RA">
    <property type="protein sequence ID" value="AATE016816-PA.1"/>
    <property type="gene ID" value="AATE016816"/>
</dbReference>
<comment type="catalytic activity">
    <reaction evidence="12">
        <text>O-phospho-L-threonyl-[protein] + H2O = L-threonyl-[protein] + phosphate</text>
        <dbReference type="Rhea" id="RHEA:47004"/>
        <dbReference type="Rhea" id="RHEA-COMP:11060"/>
        <dbReference type="Rhea" id="RHEA-COMP:11605"/>
        <dbReference type="ChEBI" id="CHEBI:15377"/>
        <dbReference type="ChEBI" id="CHEBI:30013"/>
        <dbReference type="ChEBI" id="CHEBI:43474"/>
        <dbReference type="ChEBI" id="CHEBI:61977"/>
        <dbReference type="EC" id="3.1.3.16"/>
    </reaction>
</comment>
<feature type="compositionally biased region" description="Polar residues" evidence="15">
    <location>
        <begin position="528"/>
        <end position="540"/>
    </location>
</feature>
<dbReference type="Gene3D" id="3.90.190.10">
    <property type="entry name" value="Protein tyrosine phosphatase superfamily"/>
    <property type="match status" value="1"/>
</dbReference>
<comment type="catalytic activity">
    <reaction evidence="11">
        <text>O-phospho-L-seryl-[protein] + H2O = L-seryl-[protein] + phosphate</text>
        <dbReference type="Rhea" id="RHEA:20629"/>
        <dbReference type="Rhea" id="RHEA-COMP:9863"/>
        <dbReference type="Rhea" id="RHEA-COMP:11604"/>
        <dbReference type="ChEBI" id="CHEBI:15377"/>
        <dbReference type="ChEBI" id="CHEBI:29999"/>
        <dbReference type="ChEBI" id="CHEBI:43474"/>
        <dbReference type="ChEBI" id="CHEBI:83421"/>
        <dbReference type="EC" id="3.1.3.16"/>
    </reaction>
</comment>
<sequence length="659" mass="68176">MGNGMNKVMPGLYIGNYRDSKDYQQLDRYGITHIVSIHDSPRRFHPDKHYLCVIAADKPDQNLSQYFSVCNDFIHSARLKQGNVLIHCLAGMSRSVTVAVAYIMAVTPLSWKEALKVVRAGRSIANPNLGFQNQLQEFEGSKLLEERKRLKERFPSLALEGTDREQCYLALDYYEELLVSKDVCEGHCKFGKDCPTGICRTESRGGLRSSRKSSISSKKQYNNSLSTSPSTSSQLSVRSMGLPPGSGGTGGGAQSCPTSPRCSKALGQRQGAGGANRNPENPRAAGEYAAEIDLGELSELRRSSSILSVRSMGLPPGSGGTGGGAQSCPTSPRCSKALGQRQGAGGANRNPENPRAAGEYAAEIDLGELSELRRSSSIVSTFRPRSSPAGLYSYTGSAPPSIHGSRVDLSAGGGTGSAIYLGSSSGSGSGGGGGGGTGGGGTGGGSSPGPCRRLSMRTTTTTPKSTPESSPKASPKKSAPAKAKATAGSCASPKKSSPGSSRTVTGASTGSTNTTSTTMAKKEDKTSKQTSKTTVPSNVPASITVAATTTTTTTTTSTPTTTANGSGSTVNRTTTTRAPSIVIDINTTTVTVTSTVGHSSAKAKDDGRPMPECRKQEQQEVPAIGGAKGGGPVTVSNSPSTANNRQHTNAIGRAAARKE</sequence>
<keyword evidence="7" id="KW-0378">Hydrolase</keyword>
<evidence type="ECO:0000256" key="15">
    <source>
        <dbReference type="SAM" id="MobiDB-lite"/>
    </source>
</evidence>
<feature type="domain" description="Tyrosine-protein phosphatase" evidence="16">
    <location>
        <begin position="4"/>
        <end position="144"/>
    </location>
</feature>
<dbReference type="CDD" id="cd14519">
    <property type="entry name" value="DSP_DUSP22_15"/>
    <property type="match status" value="1"/>
</dbReference>
<feature type="region of interest" description="Disordered" evidence="15">
    <location>
        <begin position="203"/>
        <end position="283"/>
    </location>
</feature>
<feature type="compositionally biased region" description="Polar residues" evidence="15">
    <location>
        <begin position="634"/>
        <end position="649"/>
    </location>
</feature>